<proteinExistence type="predicted"/>
<feature type="domain" description="RSE1/DDB1/CPSF1 first beta-propeller" evidence="1">
    <location>
        <begin position="13"/>
        <end position="216"/>
    </location>
</feature>
<dbReference type="AlphaFoldDB" id="A0A4Y2QDJ4"/>
<dbReference type="EMBL" id="BGPR01013548">
    <property type="protein sequence ID" value="GBN61113.1"/>
    <property type="molecule type" value="Genomic_DNA"/>
</dbReference>
<comment type="caution">
    <text evidence="2">The sequence shown here is derived from an EMBL/GenBank/DDBJ whole genome shotgun (WGS) entry which is preliminary data.</text>
</comment>
<dbReference type="InterPro" id="IPR015943">
    <property type="entry name" value="WD40/YVTN_repeat-like_dom_sf"/>
</dbReference>
<accession>A0A4Y2QDJ4</accession>
<keyword evidence="3" id="KW-1185">Reference proteome</keyword>
<protein>
    <submittedName>
        <fullName evidence="2">Splicing factor 3B subunit 3</fullName>
    </submittedName>
</protein>
<dbReference type="Gene3D" id="2.130.10.10">
    <property type="entry name" value="YVTN repeat-like/Quinoprotein amine dehydrogenase"/>
    <property type="match status" value="1"/>
</dbReference>
<evidence type="ECO:0000313" key="3">
    <source>
        <dbReference type="Proteomes" id="UP000499080"/>
    </source>
</evidence>
<organism evidence="2 3">
    <name type="scientific">Araneus ventricosus</name>
    <name type="common">Orbweaver spider</name>
    <name type="synonym">Epeira ventricosa</name>
    <dbReference type="NCBI Taxonomy" id="182803"/>
    <lineage>
        <taxon>Eukaryota</taxon>
        <taxon>Metazoa</taxon>
        <taxon>Ecdysozoa</taxon>
        <taxon>Arthropoda</taxon>
        <taxon>Chelicerata</taxon>
        <taxon>Arachnida</taxon>
        <taxon>Araneae</taxon>
        <taxon>Araneomorphae</taxon>
        <taxon>Entelegynae</taxon>
        <taxon>Araneoidea</taxon>
        <taxon>Araneidae</taxon>
        <taxon>Araneus</taxon>
    </lineage>
</organism>
<dbReference type="Proteomes" id="UP000499080">
    <property type="component" value="Unassembled WGS sequence"/>
</dbReference>
<dbReference type="Pfam" id="PF10433">
    <property type="entry name" value="Beta-prop_RSE1_1st"/>
    <property type="match status" value="1"/>
</dbReference>
<gene>
    <name evidence="2" type="primary">sf3b3_2</name>
    <name evidence="2" type="ORF">AVEN_61103_2</name>
</gene>
<evidence type="ECO:0000259" key="1">
    <source>
        <dbReference type="Pfam" id="PF10433"/>
    </source>
</evidence>
<reference evidence="2 3" key="1">
    <citation type="journal article" date="2019" name="Sci. Rep.">
        <title>Orb-weaving spider Araneus ventricosus genome elucidates the spidroin gene catalogue.</title>
        <authorList>
            <person name="Kono N."/>
            <person name="Nakamura H."/>
            <person name="Ohtoshi R."/>
            <person name="Moran D.A.P."/>
            <person name="Shinohara A."/>
            <person name="Yoshida Y."/>
            <person name="Fujiwara M."/>
            <person name="Mori M."/>
            <person name="Tomita M."/>
            <person name="Arakawa K."/>
        </authorList>
    </citation>
    <scope>NUCLEOTIDE SEQUENCE [LARGE SCALE GENOMIC DNA]</scope>
</reference>
<dbReference type="InterPro" id="IPR050358">
    <property type="entry name" value="RSE1/DDB1/CFT1"/>
</dbReference>
<dbReference type="PANTHER" id="PTHR10644">
    <property type="entry name" value="DNA REPAIR/RNA PROCESSING CPSF FAMILY"/>
    <property type="match status" value="1"/>
</dbReference>
<sequence length="237" mass="27081">MTFYHRTLYHASSITHSVIGNFLDEKREDIIVSTGRSLKLLRFELGNTSPAIQTLISVDTYDIISSLSKFRRKDETKDWIIIAADSGSTTILTVIAEKMEFEVVVQEKFKVQTPKTLPVQHLAVDSQGRAIFTAAMEEVKQFWFFHGPGNRILNFLDDPEKKTLIYDIAFVDINSENIVVAYLATAYEELHVGVKYEIKRRRKPSLVFSEVDKDKVTEIKRIKCLDYANSLISGQLV</sequence>
<name>A0A4Y2QDJ4_ARAVE</name>
<evidence type="ECO:0000313" key="2">
    <source>
        <dbReference type="EMBL" id="GBN61113.1"/>
    </source>
</evidence>
<dbReference type="InterPro" id="IPR018846">
    <property type="entry name" value="Beta-prop_RSE1/DDB1/CPSF1_1st"/>
</dbReference>